<evidence type="ECO:0000313" key="2">
    <source>
        <dbReference type="EMBL" id="QXH50117.1"/>
    </source>
</evidence>
<gene>
    <name evidence="2" type="ORF">KSS94_19500</name>
</gene>
<feature type="region of interest" description="Disordered" evidence="1">
    <location>
        <begin position="234"/>
        <end position="253"/>
    </location>
</feature>
<dbReference type="Pfam" id="PF14891">
    <property type="entry name" value="Peptidase_M91"/>
    <property type="match status" value="1"/>
</dbReference>
<reference evidence="2" key="1">
    <citation type="journal article" date="2021" name="Microorganisms">
        <title>The Ever-Expanding Pseudomonas Genus: Description of 43 New Species and Partition of the Pseudomonas putida Group.</title>
        <authorList>
            <person name="Girard L."/>
            <person name="Lood C."/>
            <person name="Hofte M."/>
            <person name="Vandamme P."/>
            <person name="Rokni-Zadeh H."/>
            <person name="van Noort V."/>
            <person name="Lavigne R."/>
            <person name="De Mot R."/>
        </authorList>
    </citation>
    <scope>NUCLEOTIDE SEQUENCE</scope>
    <source>
        <strain evidence="2">COW40</strain>
    </source>
</reference>
<name>A0ABX8N2E3_9PSED</name>
<keyword evidence="3" id="KW-1185">Reference proteome</keyword>
<dbReference type="EMBL" id="CP077076">
    <property type="protein sequence ID" value="QXH50117.1"/>
    <property type="molecule type" value="Genomic_DNA"/>
</dbReference>
<evidence type="ECO:0000256" key="1">
    <source>
        <dbReference type="SAM" id="MobiDB-lite"/>
    </source>
</evidence>
<sequence length="267" mass="29365">MLHIVTNDGDDQVELSGEGFATVYAGDGNDQITTAMRRATVFAGLGDDHVRCHGETVVDASGGVNRVERTPYRDHVYANDQTQLIDNNFDRVEASGTGPHPGIRSITIKGTPEYRDLVINNLALLLATSTGRAMFQSLDASNAQIVIEDIPELDNGHFDFDHSQGNPRIRGSQPGDRVLAGKIGFNPLAQRPNTPAVIILYHELCHAWNHINGTVMPDHENQVTGLWTANTFDFDGDPHTPANHTNPDPFNENALRRELGLPRRNVY</sequence>
<dbReference type="InterPro" id="IPR028208">
    <property type="entry name" value="Effector_pro_NleD-like"/>
</dbReference>
<organism evidence="2 3">
    <name type="scientific">Pseudomonas fakonensis</name>
    <dbReference type="NCBI Taxonomy" id="2842355"/>
    <lineage>
        <taxon>Bacteria</taxon>
        <taxon>Pseudomonadati</taxon>
        <taxon>Pseudomonadota</taxon>
        <taxon>Gammaproteobacteria</taxon>
        <taxon>Pseudomonadales</taxon>
        <taxon>Pseudomonadaceae</taxon>
        <taxon>Pseudomonas</taxon>
    </lineage>
</organism>
<proteinExistence type="predicted"/>
<protein>
    <submittedName>
        <fullName evidence="2">Type III secretion system effector protein</fullName>
    </submittedName>
</protein>
<dbReference type="Proteomes" id="UP001046350">
    <property type="component" value="Chromosome"/>
</dbReference>
<dbReference type="RefSeq" id="WP_217839709.1">
    <property type="nucleotide sequence ID" value="NZ_CP077076.1"/>
</dbReference>
<accession>A0ABX8N2E3</accession>
<evidence type="ECO:0000313" key="3">
    <source>
        <dbReference type="Proteomes" id="UP001046350"/>
    </source>
</evidence>